<dbReference type="EC" id="3.6.4.6" evidence="7"/>
<keyword evidence="8" id="KW-1133">Transmembrane helix</keyword>
<dbReference type="AlphaFoldDB" id="A0AA88R3I4"/>
<keyword evidence="7" id="KW-0460">Magnesium</keyword>
<dbReference type="PROSITE" id="PS00674">
    <property type="entry name" value="AAA"/>
    <property type="match status" value="1"/>
</dbReference>
<sequence>MAMTEISDDGASTTDIFHEGYQSGLYFVIVDEVDVIGKLAMPRDTLSSAIASIVGQAIMENRNGKIPPRVIIEEDAMNVTTNVQDSNQDQNWATRSIILVIKMMANETLQIGQLALNAEQLGSIDHRALEQEMLSGSKVQFHGITEKPFLWVVVISIDRFVAPTVGFDLAELRVEVEILDGGSIALKQIAASSIAKEFVKAFHKQILTEYQSVILRCKGNLYRASVVDVSVGGPTSVAHKHGMLRNSTKITVEVSDSLRHLITGAETYKSVLREGLNLDYLEEELMAQGIAAMTPLIRKILEKAFGSRMISRAEAKRLKLQPVRGMDLYGPTGSGKTLIALGICKLLNAKEPKRRGQGMGQQYVDRIIDGVQKLQNIFVIGTTNRLGMLDEALIREGRLELLIKVDYPDKQGRLKILELHSRNFRVDPGVDLHEIGNFGFTARRTQRCSGATVGSLATSGYTYAVRDLGLTNSGTARVNATLKMTHFLRALEDMNRNLQEKQSLRPVHSLASPLSVSIPDGQLDSVQRIRQEQEKIKEDCKELKLSLDKIVAEISLSLSLHGSKNFLIASLVLFTVLVSFDFYILYHIIRILHLA</sequence>
<comment type="catalytic activity">
    <reaction evidence="7">
        <text>ATP + H2O = ADP + phosphate + H(+)</text>
        <dbReference type="Rhea" id="RHEA:13065"/>
        <dbReference type="ChEBI" id="CHEBI:15377"/>
        <dbReference type="ChEBI" id="CHEBI:15378"/>
        <dbReference type="ChEBI" id="CHEBI:30616"/>
        <dbReference type="ChEBI" id="CHEBI:43474"/>
        <dbReference type="ChEBI" id="CHEBI:456216"/>
        <dbReference type="EC" id="3.6.4.6"/>
    </reaction>
</comment>
<evidence type="ECO:0000313" key="11">
    <source>
        <dbReference type="Proteomes" id="UP001187471"/>
    </source>
</evidence>
<keyword evidence="7" id="KW-0931">ER-Golgi transport</keyword>
<dbReference type="GO" id="GO:0005795">
    <property type="term" value="C:Golgi stack"/>
    <property type="evidence" value="ECO:0007669"/>
    <property type="project" value="TreeGrafter"/>
</dbReference>
<gene>
    <name evidence="10" type="ORF">RJ640_002772</name>
</gene>
<dbReference type="Gene3D" id="3.10.330.10">
    <property type="match status" value="1"/>
</dbReference>
<dbReference type="EMBL" id="JAVXUO010001987">
    <property type="protein sequence ID" value="KAK2977424.1"/>
    <property type="molecule type" value="Genomic_DNA"/>
</dbReference>
<keyword evidence="2 7" id="KW-0813">Transport</keyword>
<proteinExistence type="inferred from homology"/>
<reference evidence="10" key="1">
    <citation type="submission" date="2022-12" db="EMBL/GenBank/DDBJ databases">
        <title>Draft genome assemblies for two species of Escallonia (Escalloniales).</title>
        <authorList>
            <person name="Chanderbali A."/>
            <person name="Dervinis C."/>
            <person name="Anghel I."/>
            <person name="Soltis D."/>
            <person name="Soltis P."/>
            <person name="Zapata F."/>
        </authorList>
    </citation>
    <scope>NUCLEOTIDE SEQUENCE</scope>
    <source>
        <strain evidence="10">UCBG92.1500</strain>
        <tissue evidence="10">Leaf</tissue>
    </source>
</reference>
<dbReference type="GO" id="GO:0035494">
    <property type="term" value="P:SNARE complex disassembly"/>
    <property type="evidence" value="ECO:0007669"/>
    <property type="project" value="InterPro"/>
</dbReference>
<organism evidence="10 11">
    <name type="scientific">Escallonia rubra</name>
    <dbReference type="NCBI Taxonomy" id="112253"/>
    <lineage>
        <taxon>Eukaryota</taxon>
        <taxon>Viridiplantae</taxon>
        <taxon>Streptophyta</taxon>
        <taxon>Embryophyta</taxon>
        <taxon>Tracheophyta</taxon>
        <taxon>Spermatophyta</taxon>
        <taxon>Magnoliopsida</taxon>
        <taxon>eudicotyledons</taxon>
        <taxon>Gunneridae</taxon>
        <taxon>Pentapetalae</taxon>
        <taxon>asterids</taxon>
        <taxon>campanulids</taxon>
        <taxon>Escalloniales</taxon>
        <taxon>Escalloniaceae</taxon>
        <taxon>Escallonia</taxon>
    </lineage>
</organism>
<feature type="transmembrane region" description="Helical" evidence="8">
    <location>
        <begin position="566"/>
        <end position="586"/>
    </location>
</feature>
<comment type="subcellular location">
    <subcellularLocation>
        <location evidence="7">Cytoplasm</location>
    </subcellularLocation>
</comment>
<comment type="caution">
    <text evidence="10">The sequence shown here is derived from an EMBL/GenBank/DDBJ whole genome shotgun (WGS) entry which is preliminary data.</text>
</comment>
<evidence type="ECO:0000313" key="10">
    <source>
        <dbReference type="EMBL" id="KAK2977424.1"/>
    </source>
</evidence>
<keyword evidence="3 6" id="KW-0547">Nucleotide-binding</keyword>
<dbReference type="InterPro" id="IPR003959">
    <property type="entry name" value="ATPase_AAA_core"/>
</dbReference>
<dbReference type="InterPro" id="IPR027417">
    <property type="entry name" value="P-loop_NTPase"/>
</dbReference>
<evidence type="ECO:0000256" key="5">
    <source>
        <dbReference type="ARBA" id="ARBA00022927"/>
    </source>
</evidence>
<dbReference type="SUPFAM" id="SSF52540">
    <property type="entry name" value="P-loop containing nucleoside triphosphate hydrolases"/>
    <property type="match status" value="1"/>
</dbReference>
<evidence type="ECO:0000256" key="3">
    <source>
        <dbReference type="ARBA" id="ARBA00022741"/>
    </source>
</evidence>
<evidence type="ECO:0000256" key="8">
    <source>
        <dbReference type="SAM" id="Phobius"/>
    </source>
</evidence>
<keyword evidence="5 7" id="KW-0653">Protein transport</keyword>
<keyword evidence="8" id="KW-0472">Membrane</keyword>
<dbReference type="GO" id="GO:0043001">
    <property type="term" value="P:Golgi to plasma membrane protein transport"/>
    <property type="evidence" value="ECO:0007669"/>
    <property type="project" value="TreeGrafter"/>
</dbReference>
<dbReference type="GO" id="GO:0046872">
    <property type="term" value="F:metal ion binding"/>
    <property type="evidence" value="ECO:0007669"/>
    <property type="project" value="UniProtKB-UniRule"/>
</dbReference>
<keyword evidence="8" id="KW-0812">Transmembrane</keyword>
<evidence type="ECO:0000256" key="1">
    <source>
        <dbReference type="ARBA" id="ARBA00006914"/>
    </source>
</evidence>
<feature type="domain" description="ATPase AAA-type core" evidence="9">
    <location>
        <begin position="366"/>
        <end position="406"/>
    </location>
</feature>
<evidence type="ECO:0000256" key="6">
    <source>
        <dbReference type="RuleBase" id="RU003651"/>
    </source>
</evidence>
<dbReference type="InterPro" id="IPR003960">
    <property type="entry name" value="ATPase_AAA_CS"/>
</dbReference>
<dbReference type="Pfam" id="PF00004">
    <property type="entry name" value="AAA"/>
    <property type="match status" value="1"/>
</dbReference>
<evidence type="ECO:0000256" key="4">
    <source>
        <dbReference type="ARBA" id="ARBA00022840"/>
    </source>
</evidence>
<keyword evidence="4 6" id="KW-0067">ATP-binding</keyword>
<evidence type="ECO:0000256" key="2">
    <source>
        <dbReference type="ARBA" id="ARBA00022448"/>
    </source>
</evidence>
<dbReference type="GO" id="GO:0006891">
    <property type="term" value="P:intra-Golgi vesicle-mediated transport"/>
    <property type="evidence" value="ECO:0007669"/>
    <property type="project" value="TreeGrafter"/>
</dbReference>
<dbReference type="SUPFAM" id="SSF54585">
    <property type="entry name" value="Cdc48 domain 2-like"/>
    <property type="match status" value="1"/>
</dbReference>
<dbReference type="Gene3D" id="1.10.8.60">
    <property type="match status" value="1"/>
</dbReference>
<comment type="similarity">
    <text evidence="1 6">Belongs to the AAA ATPase family.</text>
</comment>
<keyword evidence="7" id="KW-0963">Cytoplasm</keyword>
<evidence type="ECO:0000259" key="9">
    <source>
        <dbReference type="Pfam" id="PF00004"/>
    </source>
</evidence>
<dbReference type="InterPro" id="IPR039812">
    <property type="entry name" value="Vesicle-fus_ATPase"/>
</dbReference>
<dbReference type="PANTHER" id="PTHR23078:SF3">
    <property type="entry name" value="VESICLE-FUSING ATPASE"/>
    <property type="match status" value="1"/>
</dbReference>
<dbReference type="PANTHER" id="PTHR23078">
    <property type="entry name" value="VESICULAR-FUSION PROTEIN NSF"/>
    <property type="match status" value="1"/>
</dbReference>
<evidence type="ECO:0000256" key="7">
    <source>
        <dbReference type="RuleBase" id="RU367045"/>
    </source>
</evidence>
<comment type="function">
    <text evidence="7">Required for vesicle-mediated transport. Catalyzes the fusion of transport vesicles within the Golgi cisternae. Is also required for transport from the endoplasmic reticulum to the Golgi stack. Seems to function as a fusion protein required for the delivery of cargo proteins to all compartments of the Golgi stack independent of vesicle origin.</text>
</comment>
<keyword evidence="7" id="KW-0378">Hydrolase</keyword>
<accession>A0AA88R3I4</accession>
<name>A0AA88R3I4_9ASTE</name>
<dbReference type="GO" id="GO:0016887">
    <property type="term" value="F:ATP hydrolysis activity"/>
    <property type="evidence" value="ECO:0007669"/>
    <property type="project" value="InterPro"/>
</dbReference>
<comment type="cofactor">
    <cofactor evidence="7">
        <name>Mg(2+)</name>
        <dbReference type="ChEBI" id="CHEBI:18420"/>
    </cofactor>
    <text evidence="7">Binds 1 Mg(2+) ion per subunit.</text>
</comment>
<dbReference type="Proteomes" id="UP001187471">
    <property type="component" value="Unassembled WGS sequence"/>
</dbReference>
<dbReference type="Gene3D" id="3.40.50.300">
    <property type="entry name" value="P-loop containing nucleotide triphosphate hydrolases"/>
    <property type="match status" value="2"/>
</dbReference>
<dbReference type="GO" id="GO:0005524">
    <property type="term" value="F:ATP binding"/>
    <property type="evidence" value="ECO:0007669"/>
    <property type="project" value="UniProtKB-UniRule"/>
</dbReference>
<dbReference type="InterPro" id="IPR029067">
    <property type="entry name" value="CDC48_domain_2-like_sf"/>
</dbReference>
<keyword evidence="11" id="KW-1185">Reference proteome</keyword>
<protein>
    <recommendedName>
        <fullName evidence="7">Vesicle-fusing ATPase</fullName>
        <ecNumber evidence="7">3.6.4.6</ecNumber>
    </recommendedName>
</protein>
<keyword evidence="7" id="KW-0479">Metal-binding</keyword>